<dbReference type="PANTHER" id="PTHR31286:SF153">
    <property type="entry name" value="DUF4283 DOMAIN PROTEIN"/>
    <property type="match status" value="1"/>
</dbReference>
<dbReference type="InterPro" id="IPR025836">
    <property type="entry name" value="Zn_knuckle_CX2CX4HX4C"/>
</dbReference>
<gene>
    <name evidence="4" type="ORF">DCAR_0831359</name>
</gene>
<accession>A0AAF0XPL0</accession>
<keyword evidence="1" id="KW-0862">Zinc</keyword>
<feature type="domain" description="CCHC-type" evidence="3">
    <location>
        <begin position="209"/>
        <end position="222"/>
    </location>
</feature>
<evidence type="ECO:0000256" key="1">
    <source>
        <dbReference type="PROSITE-ProRule" id="PRU00047"/>
    </source>
</evidence>
<dbReference type="PROSITE" id="PS50158">
    <property type="entry name" value="ZF_CCHC"/>
    <property type="match status" value="1"/>
</dbReference>
<name>A0AAF0XPL0_DAUCS</name>
<reference evidence="4" key="1">
    <citation type="journal article" date="2016" name="Nat. Genet.">
        <title>A high-quality carrot genome assembly provides new insights into carotenoid accumulation and asterid genome evolution.</title>
        <authorList>
            <person name="Iorizzo M."/>
            <person name="Ellison S."/>
            <person name="Senalik D."/>
            <person name="Zeng P."/>
            <person name="Satapoomin P."/>
            <person name="Huang J."/>
            <person name="Bowman M."/>
            <person name="Iovene M."/>
            <person name="Sanseverino W."/>
            <person name="Cavagnaro P."/>
            <person name="Yildiz M."/>
            <person name="Macko-Podgorni A."/>
            <person name="Moranska E."/>
            <person name="Grzebelus E."/>
            <person name="Grzebelus D."/>
            <person name="Ashrafi H."/>
            <person name="Zheng Z."/>
            <person name="Cheng S."/>
            <person name="Spooner D."/>
            <person name="Van Deynze A."/>
            <person name="Simon P."/>
        </authorList>
    </citation>
    <scope>NUCLEOTIDE SEQUENCE</scope>
    <source>
        <tissue evidence="4">Leaf</tissue>
    </source>
</reference>
<protein>
    <recommendedName>
        <fullName evidence="3">CCHC-type domain-containing protein</fullName>
    </recommendedName>
</protein>
<dbReference type="InterPro" id="IPR025558">
    <property type="entry name" value="DUF4283"/>
</dbReference>
<dbReference type="GO" id="GO:0008270">
    <property type="term" value="F:zinc ion binding"/>
    <property type="evidence" value="ECO:0007669"/>
    <property type="project" value="UniProtKB-KW"/>
</dbReference>
<sequence>MNSQMTNLEEMYARLAMEEDDTGGVIVAEGDIQQPRNTYVLVGRFLTERNINFNAMQNVLASLWRPKEGMDVHDIGGSRFSFVFYHPLDLQKVLEGGPWTFEQSLLVSHKLGEHEDPHLVKLNKIDIWVQIYDLPQGFISENILMSIGKFIGSFVKTDPANLTGGWKLYQRIRVTMDLDKPLKRRMKIKREGGDWSWVNFKYERLSTFCFVCGMLGHSDRDCGIVYANTEKEIERAYGTWLRAPTRNTNTQNMGARWLRSSMNGSQTGGTGGGRAHQSTTVHGGDRVHAKFMDVDGKLGEFFGDNGGIKIVQRDQGGNSKNNSLPNQKEIITEAVFQDSEVVIIDPKRRRVADEDTTKGDGVDNFEGPSNLGGPKNLQEAGPVPQARLDK</sequence>
<evidence type="ECO:0000313" key="5">
    <source>
        <dbReference type="Proteomes" id="UP000077755"/>
    </source>
</evidence>
<dbReference type="Pfam" id="PF14111">
    <property type="entry name" value="DUF4283"/>
    <property type="match status" value="1"/>
</dbReference>
<dbReference type="GO" id="GO:0003676">
    <property type="term" value="F:nucleic acid binding"/>
    <property type="evidence" value="ECO:0007669"/>
    <property type="project" value="InterPro"/>
</dbReference>
<evidence type="ECO:0000313" key="4">
    <source>
        <dbReference type="EMBL" id="WOH11863.1"/>
    </source>
</evidence>
<organism evidence="4 5">
    <name type="scientific">Daucus carota subsp. sativus</name>
    <name type="common">Carrot</name>
    <dbReference type="NCBI Taxonomy" id="79200"/>
    <lineage>
        <taxon>Eukaryota</taxon>
        <taxon>Viridiplantae</taxon>
        <taxon>Streptophyta</taxon>
        <taxon>Embryophyta</taxon>
        <taxon>Tracheophyta</taxon>
        <taxon>Spermatophyta</taxon>
        <taxon>Magnoliopsida</taxon>
        <taxon>eudicotyledons</taxon>
        <taxon>Gunneridae</taxon>
        <taxon>Pentapetalae</taxon>
        <taxon>asterids</taxon>
        <taxon>campanulids</taxon>
        <taxon>Apiales</taxon>
        <taxon>Apiaceae</taxon>
        <taxon>Apioideae</taxon>
        <taxon>Scandiceae</taxon>
        <taxon>Daucinae</taxon>
        <taxon>Daucus</taxon>
        <taxon>Daucus sect. Daucus</taxon>
    </lineage>
</organism>
<evidence type="ECO:0000259" key="3">
    <source>
        <dbReference type="PROSITE" id="PS50158"/>
    </source>
</evidence>
<dbReference type="AlphaFoldDB" id="A0AAF0XPL0"/>
<dbReference type="InterPro" id="IPR040256">
    <property type="entry name" value="At4g02000-like"/>
</dbReference>
<dbReference type="Pfam" id="PF14392">
    <property type="entry name" value="zf-CCHC_4"/>
    <property type="match status" value="1"/>
</dbReference>
<keyword evidence="1" id="KW-0479">Metal-binding</keyword>
<keyword evidence="5" id="KW-1185">Reference proteome</keyword>
<reference evidence="4" key="2">
    <citation type="submission" date="2022-03" db="EMBL/GenBank/DDBJ databases">
        <title>Draft title - Genomic analysis of global carrot germplasm unveils the trajectory of domestication and the origin of high carotenoid orange carrot.</title>
        <authorList>
            <person name="Iorizzo M."/>
            <person name="Ellison S."/>
            <person name="Senalik D."/>
            <person name="Macko-Podgorni A."/>
            <person name="Grzebelus D."/>
            <person name="Bostan H."/>
            <person name="Rolling W."/>
            <person name="Curaba J."/>
            <person name="Simon P."/>
        </authorList>
    </citation>
    <scope>NUCLEOTIDE SEQUENCE</scope>
    <source>
        <tissue evidence="4">Leaf</tissue>
    </source>
</reference>
<feature type="compositionally biased region" description="Basic and acidic residues" evidence="2">
    <location>
        <begin position="351"/>
        <end position="361"/>
    </location>
</feature>
<dbReference type="PANTHER" id="PTHR31286">
    <property type="entry name" value="GLYCINE-RICH CELL WALL STRUCTURAL PROTEIN 1.8-LIKE"/>
    <property type="match status" value="1"/>
</dbReference>
<proteinExistence type="predicted"/>
<dbReference type="Proteomes" id="UP000077755">
    <property type="component" value="Chromosome 8"/>
</dbReference>
<dbReference type="InterPro" id="IPR001878">
    <property type="entry name" value="Znf_CCHC"/>
</dbReference>
<dbReference type="EMBL" id="CP093350">
    <property type="protein sequence ID" value="WOH11863.1"/>
    <property type="molecule type" value="Genomic_DNA"/>
</dbReference>
<feature type="region of interest" description="Disordered" evidence="2">
    <location>
        <begin position="347"/>
        <end position="390"/>
    </location>
</feature>
<keyword evidence="1" id="KW-0863">Zinc-finger</keyword>
<evidence type="ECO:0000256" key="2">
    <source>
        <dbReference type="SAM" id="MobiDB-lite"/>
    </source>
</evidence>